<dbReference type="InParanoid" id="A0A165F2B2"/>
<evidence type="ECO:0008006" key="3">
    <source>
        <dbReference type="Google" id="ProtNLM"/>
    </source>
</evidence>
<reference evidence="1 2" key="1">
    <citation type="journal article" date="2016" name="Mol. Biol. Evol.">
        <title>Comparative Genomics of Early-Diverging Mushroom-Forming Fungi Provides Insights into the Origins of Lignocellulose Decay Capabilities.</title>
        <authorList>
            <person name="Nagy L.G."/>
            <person name="Riley R."/>
            <person name="Tritt A."/>
            <person name="Adam C."/>
            <person name="Daum C."/>
            <person name="Floudas D."/>
            <person name="Sun H."/>
            <person name="Yadav J.S."/>
            <person name="Pangilinan J."/>
            <person name="Larsson K.H."/>
            <person name="Matsuura K."/>
            <person name="Barry K."/>
            <person name="Labutti K."/>
            <person name="Kuo R."/>
            <person name="Ohm R.A."/>
            <person name="Bhattacharya S.S."/>
            <person name="Shirouzu T."/>
            <person name="Yoshinaga Y."/>
            <person name="Martin F.M."/>
            <person name="Grigoriev I.V."/>
            <person name="Hibbett D.S."/>
        </authorList>
    </citation>
    <scope>NUCLEOTIDE SEQUENCE [LARGE SCALE GENOMIC DNA]</scope>
    <source>
        <strain evidence="1 2">93-53</strain>
    </source>
</reference>
<sequence>MAPSATYEEIRGIAQQAVSIFADYGYDCCLFGSTACALYGATRRPNDVDLIVLTNEDTEDLKRILVNEDSRFFLVPSRNPRATYEVLWYTLPSGRNRRRRTCKVDILTPGGNLDLPHVPRQHIKREQQLPVMPLLPLLLTKLRGWTDHRDSHRQDMQDKQWVDVEDIDELLAITCNTRTHITKDNLRWLPEDFVAASQERALEYVEEYPNSALYWETLGFHAYE</sequence>
<name>A0A165F2B2_9APHY</name>
<dbReference type="RefSeq" id="XP_040765964.1">
    <property type="nucleotide sequence ID" value="XM_040904201.1"/>
</dbReference>
<dbReference type="InterPro" id="IPR043519">
    <property type="entry name" value="NT_sf"/>
</dbReference>
<organism evidence="1 2">
    <name type="scientific">Laetiporus sulphureus 93-53</name>
    <dbReference type="NCBI Taxonomy" id="1314785"/>
    <lineage>
        <taxon>Eukaryota</taxon>
        <taxon>Fungi</taxon>
        <taxon>Dikarya</taxon>
        <taxon>Basidiomycota</taxon>
        <taxon>Agaricomycotina</taxon>
        <taxon>Agaricomycetes</taxon>
        <taxon>Polyporales</taxon>
        <taxon>Laetiporus</taxon>
    </lineage>
</organism>
<dbReference type="SUPFAM" id="SSF81301">
    <property type="entry name" value="Nucleotidyltransferase"/>
    <property type="match status" value="1"/>
</dbReference>
<protein>
    <recommendedName>
        <fullName evidence="3">Nucleotidyltransferase</fullName>
    </recommendedName>
</protein>
<dbReference type="Proteomes" id="UP000076871">
    <property type="component" value="Unassembled WGS sequence"/>
</dbReference>
<evidence type="ECO:0000313" key="1">
    <source>
        <dbReference type="EMBL" id="KZT08224.1"/>
    </source>
</evidence>
<dbReference type="OrthoDB" id="3133286at2759"/>
<accession>A0A165F2B2</accession>
<dbReference type="EMBL" id="KV427616">
    <property type="protein sequence ID" value="KZT08224.1"/>
    <property type="molecule type" value="Genomic_DNA"/>
</dbReference>
<dbReference type="Gene3D" id="3.30.460.40">
    <property type="match status" value="1"/>
</dbReference>
<gene>
    <name evidence="1" type="ORF">LAESUDRAFT_649859</name>
</gene>
<evidence type="ECO:0000313" key="2">
    <source>
        <dbReference type="Proteomes" id="UP000076871"/>
    </source>
</evidence>
<keyword evidence="2" id="KW-1185">Reference proteome</keyword>
<proteinExistence type="predicted"/>
<dbReference type="GeneID" id="63821231"/>
<dbReference type="AlphaFoldDB" id="A0A165F2B2"/>